<feature type="compositionally biased region" description="Polar residues" evidence="1">
    <location>
        <begin position="228"/>
        <end position="240"/>
    </location>
</feature>
<dbReference type="RefSeq" id="WP_246364031.1">
    <property type="nucleotide sequence ID" value="NZ_JACHEP010000009.1"/>
</dbReference>
<dbReference type="AlphaFoldDB" id="A0A7W8IQJ2"/>
<evidence type="ECO:0000313" key="4">
    <source>
        <dbReference type="Proteomes" id="UP000520011"/>
    </source>
</evidence>
<evidence type="ECO:0000256" key="2">
    <source>
        <dbReference type="SAM" id="SignalP"/>
    </source>
</evidence>
<reference evidence="3 4" key="1">
    <citation type="submission" date="2020-08" db="EMBL/GenBank/DDBJ databases">
        <title>Genomic Encyclopedia of Type Strains, Phase IV (KMG-IV): sequencing the most valuable type-strain genomes for metagenomic binning, comparative biology and taxonomic classification.</title>
        <authorList>
            <person name="Goeker M."/>
        </authorList>
    </citation>
    <scope>NUCLEOTIDE SEQUENCE [LARGE SCALE GENOMIC DNA]</scope>
    <source>
        <strain evidence="3 4">DSM 16325</strain>
    </source>
</reference>
<feature type="compositionally biased region" description="Polar residues" evidence="1">
    <location>
        <begin position="304"/>
        <end position="319"/>
    </location>
</feature>
<feature type="chain" id="PRO_5031546376" evidence="2">
    <location>
        <begin position="27"/>
        <end position="358"/>
    </location>
</feature>
<sequence>MIKKIINWGLLFALFIAPLAPIKAEAADAVCSNGECVYGYFGSKTSSNEILWADVIYHDDNFTRVKIQGSGQGALQWFDANGNLLGSSALAGFSDYNFPDGAKGFKIVASVGEFHALEAWTDNPNSFHIVFMGADSADSGCTGCELFNCPGWSQYMGKLDEIKSAIPPAPNWDQVAATFRDTIVPRLVTDMQTMLGTAPSPPAEPADLSGVDTGGIENQVPSMPDSGLDTSGFTKQNIENQAPEIPFRNDDSGGFDIVNPIDTLPSLPDKMPEPGNTDAGGWDAGHPQQPDDQPMPIPKDQDSTPDTGNAPIPSQNNDTPPSPGDNGGNAPIPNQDDSIQGSKYYKKHPDDPDGSEGG</sequence>
<keyword evidence="2" id="KW-0732">Signal</keyword>
<keyword evidence="4" id="KW-1185">Reference proteome</keyword>
<dbReference type="EMBL" id="JACHEP010000009">
    <property type="protein sequence ID" value="MBB5324908.1"/>
    <property type="molecule type" value="Genomic_DNA"/>
</dbReference>
<feature type="signal peptide" evidence="2">
    <location>
        <begin position="1"/>
        <end position="26"/>
    </location>
</feature>
<organism evidence="3 4">
    <name type="scientific">Anoxybacteroides tepidamans</name>
    <dbReference type="NCBI Taxonomy" id="265948"/>
    <lineage>
        <taxon>Bacteria</taxon>
        <taxon>Bacillati</taxon>
        <taxon>Bacillota</taxon>
        <taxon>Bacilli</taxon>
        <taxon>Bacillales</taxon>
        <taxon>Anoxybacillaceae</taxon>
        <taxon>Anoxybacteroides</taxon>
    </lineage>
</organism>
<gene>
    <name evidence="3" type="ORF">HNQ34_002006</name>
</gene>
<dbReference type="Proteomes" id="UP000520011">
    <property type="component" value="Unassembled WGS sequence"/>
</dbReference>
<protein>
    <submittedName>
        <fullName evidence="3">Uncharacterized protein</fullName>
    </submittedName>
</protein>
<comment type="caution">
    <text evidence="3">The sequence shown here is derived from an EMBL/GenBank/DDBJ whole genome shotgun (WGS) entry which is preliminary data.</text>
</comment>
<evidence type="ECO:0000313" key="3">
    <source>
        <dbReference type="EMBL" id="MBB5324908.1"/>
    </source>
</evidence>
<accession>A0A7W8IQJ2</accession>
<feature type="region of interest" description="Disordered" evidence="1">
    <location>
        <begin position="195"/>
        <end position="358"/>
    </location>
</feature>
<proteinExistence type="predicted"/>
<name>A0A7W8IQJ2_9BACL</name>
<evidence type="ECO:0000256" key="1">
    <source>
        <dbReference type="SAM" id="MobiDB-lite"/>
    </source>
</evidence>